<dbReference type="OrthoDB" id="3563077at2759"/>
<feature type="region of interest" description="Disordered" evidence="1">
    <location>
        <begin position="278"/>
        <end position="299"/>
    </location>
</feature>
<evidence type="ECO:0000256" key="1">
    <source>
        <dbReference type="SAM" id="MobiDB-lite"/>
    </source>
</evidence>
<dbReference type="InterPro" id="IPR001005">
    <property type="entry name" value="SANT/Myb"/>
</dbReference>
<feature type="compositionally biased region" description="Basic residues" evidence="1">
    <location>
        <begin position="337"/>
        <end position="352"/>
    </location>
</feature>
<feature type="region of interest" description="Disordered" evidence="1">
    <location>
        <begin position="322"/>
        <end position="417"/>
    </location>
</feature>
<name>A0A1L7XKK0_9HELO</name>
<evidence type="ECO:0000259" key="3">
    <source>
        <dbReference type="PROSITE" id="PS51294"/>
    </source>
</evidence>
<sequence>MATAGPSHVQLFWQPLLNPTSSKPASLHMRKNGKSGRTTSPRNQPASLNDKADEILSRPDNLFKSAVALAQYQGRDSAIHQEDDAVGAQGRDHTNCDNEADGDLPSVDEPLAQISRRVISTAYQNSEDTLQHLEGPALDTSGRLDRKQPRLDDGGGDSQGTRDRPPTDPPGHGPWWDVEDGCFVDDDLRPIPPLEQEGLASTPAQGQPHSRHHPPGPSHGRINQYSDDRTTRSALNVPVSYTLPQPLDENGGGNDENTTELGRDMQLAFGEQEKWFSATAPRSPGPQDQEEPQEQQQQDVVVDAMREGDYDYHVEWRHQDEAEEINSGIHQSESSDHRRRRPTTCKAAKRSLAHTVKAVTPPGEHSQAPRLTPSSTMQPEMDEARSQAEHGHLPTPADDEHYHTPRTPRSPSAPAESALVAEYQEWPFQGFLKRTKIGNETTYNLEFQLLHMPEHLYLPVLSEALGMRSNKEMSAEAATPHDAGAHSKMHSAAVRPRIKRVRWTPEEDATILKMREVDGCSWEEIHAALPHRTPGAIQVQYSTKLKKVVMVMRQPSNFHRPVNTLSTVSATPEWTKSLSRQQTQ</sequence>
<dbReference type="AlphaFoldDB" id="A0A1L7XKK0"/>
<evidence type="ECO:0000313" key="4">
    <source>
        <dbReference type="EMBL" id="CZR65581.1"/>
    </source>
</evidence>
<dbReference type="Proteomes" id="UP000184330">
    <property type="component" value="Unassembled WGS sequence"/>
</dbReference>
<gene>
    <name evidence="4" type="ORF">PAC_15481</name>
</gene>
<feature type="region of interest" description="Disordered" evidence="1">
    <location>
        <begin position="123"/>
        <end position="225"/>
    </location>
</feature>
<feature type="compositionally biased region" description="Basic and acidic residues" evidence="1">
    <location>
        <begin position="382"/>
        <end position="403"/>
    </location>
</feature>
<dbReference type="Gene3D" id="1.10.10.60">
    <property type="entry name" value="Homeodomain-like"/>
    <property type="match status" value="1"/>
</dbReference>
<protein>
    <submittedName>
        <fullName evidence="4">Uncharacterized protein</fullName>
    </submittedName>
</protein>
<feature type="domain" description="HTH myb-type" evidence="3">
    <location>
        <begin position="495"/>
        <end position="549"/>
    </location>
</feature>
<accession>A0A1L7XKK0</accession>
<dbReference type="STRING" id="576137.A0A1L7XKK0"/>
<dbReference type="EMBL" id="FJOG01000031">
    <property type="protein sequence ID" value="CZR65581.1"/>
    <property type="molecule type" value="Genomic_DNA"/>
</dbReference>
<proteinExistence type="predicted"/>
<feature type="compositionally biased region" description="Basic and acidic residues" evidence="1">
    <location>
        <begin position="142"/>
        <end position="153"/>
    </location>
</feature>
<organism evidence="4 5">
    <name type="scientific">Phialocephala subalpina</name>
    <dbReference type="NCBI Taxonomy" id="576137"/>
    <lineage>
        <taxon>Eukaryota</taxon>
        <taxon>Fungi</taxon>
        <taxon>Dikarya</taxon>
        <taxon>Ascomycota</taxon>
        <taxon>Pezizomycotina</taxon>
        <taxon>Leotiomycetes</taxon>
        <taxon>Helotiales</taxon>
        <taxon>Mollisiaceae</taxon>
        <taxon>Phialocephala</taxon>
        <taxon>Phialocephala fortinii species complex</taxon>
    </lineage>
</organism>
<evidence type="ECO:0000259" key="2">
    <source>
        <dbReference type="PROSITE" id="PS50090"/>
    </source>
</evidence>
<dbReference type="SMART" id="SM00717">
    <property type="entry name" value="SANT"/>
    <property type="match status" value="1"/>
</dbReference>
<dbReference type="SUPFAM" id="SSF46689">
    <property type="entry name" value="Homeodomain-like"/>
    <property type="match status" value="1"/>
</dbReference>
<feature type="domain" description="Myb-like" evidence="2">
    <location>
        <begin position="495"/>
        <end position="545"/>
    </location>
</feature>
<keyword evidence="5" id="KW-1185">Reference proteome</keyword>
<dbReference type="PROSITE" id="PS50090">
    <property type="entry name" value="MYB_LIKE"/>
    <property type="match status" value="1"/>
</dbReference>
<feature type="region of interest" description="Disordered" evidence="1">
    <location>
        <begin position="241"/>
        <end position="260"/>
    </location>
</feature>
<dbReference type="InterPro" id="IPR017930">
    <property type="entry name" value="Myb_dom"/>
</dbReference>
<dbReference type="PROSITE" id="PS51294">
    <property type="entry name" value="HTH_MYB"/>
    <property type="match status" value="1"/>
</dbReference>
<feature type="region of interest" description="Disordered" evidence="1">
    <location>
        <begin position="78"/>
        <end position="107"/>
    </location>
</feature>
<reference evidence="4 5" key="1">
    <citation type="submission" date="2016-03" db="EMBL/GenBank/DDBJ databases">
        <authorList>
            <person name="Ploux O."/>
        </authorList>
    </citation>
    <scope>NUCLEOTIDE SEQUENCE [LARGE SCALE GENOMIC DNA]</scope>
    <source>
        <strain evidence="4 5">UAMH 11012</strain>
    </source>
</reference>
<feature type="compositionally biased region" description="Polar residues" evidence="1">
    <location>
        <begin position="35"/>
        <end position="47"/>
    </location>
</feature>
<dbReference type="CDD" id="cd00167">
    <property type="entry name" value="SANT"/>
    <property type="match status" value="1"/>
</dbReference>
<evidence type="ECO:0000313" key="5">
    <source>
        <dbReference type="Proteomes" id="UP000184330"/>
    </source>
</evidence>
<feature type="region of interest" description="Disordered" evidence="1">
    <location>
        <begin position="1"/>
        <end position="57"/>
    </location>
</feature>
<dbReference type="InterPro" id="IPR009057">
    <property type="entry name" value="Homeodomain-like_sf"/>
</dbReference>